<sequence length="545" mass="58346">MTVNERTPLLREGNDALETDEPTVADRLSSDPEWVDTEDDINVAKHPQVSMLTIMAPLSIGIFLSALDWMIVASSYAAIGSELDALQSTSWIATAYMLTTTSFQPLYGKLSDIFGRKACLIFAYTTFAIGCLLCGMARNITELIAARAFAGIGGGGITTVGSIIMSDVAPLRERGTWQGIANLFFATGQTVGAPLGGLLADTIGWRWAFLLQVPVTVLAIVSVAFALKLPKSDNSDFYGKLKRVDFLGAFTLVLAVFTLLLGLERGGNVSWNDRITCGCLIAFAVLFFSFLFIEMEFAKEPFAPKHILVNRTLIASYMCNFLSMASQMAYVYQASLYFQAVEGKTAGQAGLLFIPGVVAAVSGSLGGGLIMQATGKYYTLTLSCYVLGFIGAVVATLATDIWFHSDVVMVIGLSAAALGNGAGITTTLISLIANAGPEDQAVATAVSYLFRSLGTVIGISVVSTATQETLRRQLRSKLSGNDDVEEIISHVRKSLAYLDELAPAIRAKVVESYEDAVHVAFWICVGLYGACVVSSLFIKEKALQK</sequence>
<dbReference type="InterPro" id="IPR011701">
    <property type="entry name" value="MFS"/>
</dbReference>
<dbReference type="SUPFAM" id="SSF103473">
    <property type="entry name" value="MFS general substrate transporter"/>
    <property type="match status" value="1"/>
</dbReference>
<feature type="domain" description="Major facilitator superfamily (MFS) profile" evidence="6">
    <location>
        <begin position="54"/>
        <end position="543"/>
    </location>
</feature>
<evidence type="ECO:0000313" key="8">
    <source>
        <dbReference type="Proteomes" id="UP001497453"/>
    </source>
</evidence>
<dbReference type="CDD" id="cd17502">
    <property type="entry name" value="MFS_Azr1_MDR_like"/>
    <property type="match status" value="1"/>
</dbReference>
<feature type="transmembrane region" description="Helical" evidence="5">
    <location>
        <begin position="54"/>
        <end position="79"/>
    </location>
</feature>
<name>A0ABP1D8C0_9APHY</name>
<keyword evidence="3 5" id="KW-1133">Transmembrane helix</keyword>
<keyword evidence="8" id="KW-1185">Reference proteome</keyword>
<feature type="transmembrane region" description="Helical" evidence="5">
    <location>
        <begin position="180"/>
        <end position="199"/>
    </location>
</feature>
<dbReference type="Gene3D" id="1.20.1720.10">
    <property type="entry name" value="Multidrug resistance protein D"/>
    <property type="match status" value="1"/>
</dbReference>
<evidence type="ECO:0000313" key="7">
    <source>
        <dbReference type="EMBL" id="CAL1702762.1"/>
    </source>
</evidence>
<dbReference type="Proteomes" id="UP001497453">
    <property type="component" value="Chromosome 2"/>
</dbReference>
<evidence type="ECO:0000259" key="6">
    <source>
        <dbReference type="PROSITE" id="PS50850"/>
    </source>
</evidence>
<protein>
    <recommendedName>
        <fullName evidence="6">Major facilitator superfamily (MFS) profile domain-containing protein</fullName>
    </recommendedName>
</protein>
<dbReference type="PROSITE" id="PS50850">
    <property type="entry name" value="MFS"/>
    <property type="match status" value="1"/>
</dbReference>
<reference evidence="8" key="1">
    <citation type="submission" date="2024-04" db="EMBL/GenBank/DDBJ databases">
        <authorList>
            <person name="Shaw F."/>
            <person name="Minotto A."/>
        </authorList>
    </citation>
    <scope>NUCLEOTIDE SEQUENCE [LARGE SCALE GENOMIC DNA]</scope>
</reference>
<keyword evidence="4 5" id="KW-0472">Membrane</keyword>
<evidence type="ECO:0000256" key="4">
    <source>
        <dbReference type="ARBA" id="ARBA00023136"/>
    </source>
</evidence>
<evidence type="ECO:0000256" key="1">
    <source>
        <dbReference type="ARBA" id="ARBA00004141"/>
    </source>
</evidence>
<feature type="transmembrane region" description="Helical" evidence="5">
    <location>
        <begin position="144"/>
        <end position="168"/>
    </location>
</feature>
<dbReference type="PANTHER" id="PTHR23501">
    <property type="entry name" value="MAJOR FACILITATOR SUPERFAMILY"/>
    <property type="match status" value="1"/>
</dbReference>
<dbReference type="Gene3D" id="1.20.1250.20">
    <property type="entry name" value="MFS general substrate transporter like domains"/>
    <property type="match status" value="1"/>
</dbReference>
<evidence type="ECO:0000256" key="5">
    <source>
        <dbReference type="SAM" id="Phobius"/>
    </source>
</evidence>
<evidence type="ECO:0000256" key="3">
    <source>
        <dbReference type="ARBA" id="ARBA00022989"/>
    </source>
</evidence>
<feature type="transmembrane region" description="Helical" evidence="5">
    <location>
        <begin position="382"/>
        <end position="403"/>
    </location>
</feature>
<feature type="transmembrane region" description="Helical" evidence="5">
    <location>
        <begin position="445"/>
        <end position="465"/>
    </location>
</feature>
<feature type="transmembrane region" description="Helical" evidence="5">
    <location>
        <begin position="205"/>
        <end position="226"/>
    </location>
</feature>
<organism evidence="7 8">
    <name type="scientific">Somion occarium</name>
    <dbReference type="NCBI Taxonomy" id="3059160"/>
    <lineage>
        <taxon>Eukaryota</taxon>
        <taxon>Fungi</taxon>
        <taxon>Dikarya</taxon>
        <taxon>Basidiomycota</taxon>
        <taxon>Agaricomycotina</taxon>
        <taxon>Agaricomycetes</taxon>
        <taxon>Polyporales</taxon>
        <taxon>Cerrenaceae</taxon>
        <taxon>Somion</taxon>
    </lineage>
</organism>
<feature type="transmembrane region" description="Helical" evidence="5">
    <location>
        <begin position="352"/>
        <end position="370"/>
    </location>
</feature>
<dbReference type="InterPro" id="IPR020846">
    <property type="entry name" value="MFS_dom"/>
</dbReference>
<dbReference type="PANTHER" id="PTHR23501:SF84">
    <property type="entry name" value="VACUOLAR MEMBRANE AMINO ACID UPTAKE TRANSPORTER FNX2"/>
    <property type="match status" value="1"/>
</dbReference>
<dbReference type="InterPro" id="IPR036259">
    <property type="entry name" value="MFS_trans_sf"/>
</dbReference>
<keyword evidence="2 5" id="KW-0812">Transmembrane</keyword>
<evidence type="ECO:0000256" key="2">
    <source>
        <dbReference type="ARBA" id="ARBA00022692"/>
    </source>
</evidence>
<dbReference type="Pfam" id="PF07690">
    <property type="entry name" value="MFS_1"/>
    <property type="match status" value="1"/>
</dbReference>
<feature type="transmembrane region" description="Helical" evidence="5">
    <location>
        <begin position="119"/>
        <end position="138"/>
    </location>
</feature>
<feature type="transmembrane region" description="Helical" evidence="5">
    <location>
        <begin position="409"/>
        <end position="433"/>
    </location>
</feature>
<accession>A0ABP1D8C0</accession>
<dbReference type="EMBL" id="OZ037945">
    <property type="protein sequence ID" value="CAL1702762.1"/>
    <property type="molecule type" value="Genomic_DNA"/>
</dbReference>
<feature type="transmembrane region" description="Helical" evidence="5">
    <location>
        <begin position="519"/>
        <end position="538"/>
    </location>
</feature>
<comment type="subcellular location">
    <subcellularLocation>
        <location evidence="1">Membrane</location>
        <topology evidence="1">Multi-pass membrane protein</topology>
    </subcellularLocation>
</comment>
<gene>
    <name evidence="7" type="ORF">GFSPODELE1_LOCUS4208</name>
</gene>
<feature type="transmembrane region" description="Helical" evidence="5">
    <location>
        <begin position="246"/>
        <end position="263"/>
    </location>
</feature>
<feature type="transmembrane region" description="Helical" evidence="5">
    <location>
        <begin position="314"/>
        <end position="332"/>
    </location>
</feature>
<proteinExistence type="predicted"/>
<feature type="transmembrane region" description="Helical" evidence="5">
    <location>
        <begin position="275"/>
        <end position="293"/>
    </location>
</feature>